<reference evidence="3" key="1">
    <citation type="submission" date="2011-11" db="EMBL/GenBank/DDBJ databases">
        <title>Escape from toxin-antitoxin mediated abortive infection can occur by recombination within a generalized transducing phage of Pectobacterium atrosepticum.</title>
        <authorList>
            <person name="Blower T.R."/>
            <person name="Evans T.J."/>
            <person name="Przybilski R."/>
            <person name="Fineran P.C."/>
            <person name="Salmond G.P.C."/>
        </authorList>
    </citation>
    <scope>NUCLEOTIDE SEQUENCE [LARGE SCALE GENOMIC DNA]</scope>
</reference>
<reference evidence="2 3" key="2">
    <citation type="journal article" date="2012" name="PLoS Genet.">
        <title>Viral evasion of a bacterial suicide system by RNA-based molecular mimicry enables infectious altruism.</title>
        <authorList>
            <person name="Blower T.R."/>
            <person name="Evans T.J."/>
            <person name="Przybilski R."/>
            <person name="Fineran P.C."/>
            <person name="Salmond G.P."/>
        </authorList>
    </citation>
    <scope>NUCLEOTIDE SEQUENCE [LARGE SCALE GENOMIC DNA]</scope>
</reference>
<dbReference type="RefSeq" id="YP_007392525.1">
    <property type="nucleotide sequence ID" value="NC_020201.1"/>
</dbReference>
<dbReference type="InterPro" id="IPR007569">
    <property type="entry name" value="DUF559"/>
</dbReference>
<evidence type="ECO:0000313" key="2">
    <source>
        <dbReference type="EMBL" id="AEZ66229.1"/>
    </source>
</evidence>
<dbReference type="Proteomes" id="UP000010999">
    <property type="component" value="Segment"/>
</dbReference>
<dbReference type="OrthoDB" id="27494at10239"/>
<keyword evidence="3" id="KW-1185">Reference proteome</keyword>
<name>K9L3Q9_9CAUD</name>
<sequence length="84" mass="10040">MVNLQVERAETFFGKEVIENLFSGYEIHSQFMCGPYRVDWYIPECNIIVELDEMGHRYYDKEAEKEREEYICSALGAKLLRYTM</sequence>
<dbReference type="EMBL" id="JQ015307">
    <property type="protein sequence ID" value="AEZ66229.1"/>
    <property type="molecule type" value="Genomic_DNA"/>
</dbReference>
<proteinExistence type="predicted"/>
<evidence type="ECO:0000313" key="3">
    <source>
        <dbReference type="Proteomes" id="UP000010999"/>
    </source>
</evidence>
<protein>
    <recommendedName>
        <fullName evidence="1">DUF559 domain-containing protein</fullName>
    </recommendedName>
</protein>
<feature type="domain" description="DUF559" evidence="1">
    <location>
        <begin position="9"/>
        <end position="82"/>
    </location>
</feature>
<dbReference type="Pfam" id="PF04480">
    <property type="entry name" value="DUF559"/>
    <property type="match status" value="1"/>
</dbReference>
<dbReference type="GeneID" id="14515258"/>
<organism evidence="2 3">
    <name type="scientific">Pectobacterium phage phiTE</name>
    <dbReference type="NCBI Taxonomy" id="1116482"/>
    <lineage>
        <taxon>Viruses</taxon>
        <taxon>Duplodnaviria</taxon>
        <taxon>Heunggongvirae</taxon>
        <taxon>Uroviricota</taxon>
        <taxon>Caudoviricetes</taxon>
        <taxon>Vequintavirinae</taxon>
        <taxon>Certrevirus</taxon>
        <taxon>Certrevirus phiTE</taxon>
    </lineage>
</organism>
<gene>
    <name evidence="2" type="ORF">phiTE_063</name>
</gene>
<dbReference type="Gene3D" id="3.40.960.10">
    <property type="entry name" value="VSR Endonuclease"/>
    <property type="match status" value="1"/>
</dbReference>
<evidence type="ECO:0000259" key="1">
    <source>
        <dbReference type="Pfam" id="PF04480"/>
    </source>
</evidence>
<accession>K9L3Q9</accession>
<dbReference type="KEGG" id="vg:14515258"/>